<proteinExistence type="predicted"/>
<evidence type="ECO:0000313" key="2">
    <source>
        <dbReference type="EMBL" id="KHN80643.1"/>
    </source>
</evidence>
<dbReference type="OMA" id="ERPPIEC"/>
<keyword evidence="4" id="KW-1185">Reference proteome</keyword>
<protein>
    <recommendedName>
        <fullName evidence="5">DZANK-type domain-containing protein</fullName>
    </recommendedName>
</protein>
<dbReference type="EMBL" id="JPKZ01001699">
    <property type="protein sequence ID" value="KHN80643.1"/>
    <property type="molecule type" value="Genomic_DNA"/>
</dbReference>
<accession>A0A0B2VGI6</accession>
<name>A0A0B2VGI6_TOXCA</name>
<dbReference type="AlphaFoldDB" id="A0A0B2VGI6"/>
<gene>
    <name evidence="2" type="ORF">Tcan_09897</name>
    <name evidence="3" type="ORF">TCNE_LOCUS19324</name>
</gene>
<dbReference type="Proteomes" id="UP000031036">
    <property type="component" value="Unassembled WGS sequence"/>
</dbReference>
<keyword evidence="1" id="KW-0472">Membrane</keyword>
<evidence type="ECO:0000313" key="4">
    <source>
        <dbReference type="Proteomes" id="UP000031036"/>
    </source>
</evidence>
<evidence type="ECO:0000256" key="1">
    <source>
        <dbReference type="SAM" id="Phobius"/>
    </source>
</evidence>
<organism evidence="2 4">
    <name type="scientific">Toxocara canis</name>
    <name type="common">Canine roundworm</name>
    <dbReference type="NCBI Taxonomy" id="6265"/>
    <lineage>
        <taxon>Eukaryota</taxon>
        <taxon>Metazoa</taxon>
        <taxon>Ecdysozoa</taxon>
        <taxon>Nematoda</taxon>
        <taxon>Chromadorea</taxon>
        <taxon>Rhabditida</taxon>
        <taxon>Spirurina</taxon>
        <taxon>Ascaridomorpha</taxon>
        <taxon>Ascaridoidea</taxon>
        <taxon>Toxocaridae</taxon>
        <taxon>Toxocara</taxon>
    </lineage>
</organism>
<reference evidence="2 4" key="1">
    <citation type="submission" date="2014-11" db="EMBL/GenBank/DDBJ databases">
        <title>Genetic blueprint of the zoonotic pathogen Toxocara canis.</title>
        <authorList>
            <person name="Zhu X.-Q."/>
            <person name="Korhonen P.K."/>
            <person name="Cai H."/>
            <person name="Young N.D."/>
            <person name="Nejsum P."/>
            <person name="von Samson-Himmelstjerna G."/>
            <person name="Boag P.R."/>
            <person name="Tan P."/>
            <person name="Li Q."/>
            <person name="Min J."/>
            <person name="Yang Y."/>
            <person name="Wang X."/>
            <person name="Fang X."/>
            <person name="Hall R.S."/>
            <person name="Hofmann A."/>
            <person name="Sternberg P.W."/>
            <person name="Jex A.R."/>
            <person name="Gasser R.B."/>
        </authorList>
    </citation>
    <scope>NUCLEOTIDE SEQUENCE [LARGE SCALE GENOMIC DNA]</scope>
    <source>
        <strain evidence="2">PN_DK_2014</strain>
    </source>
</reference>
<dbReference type="EMBL" id="UYWY01026734">
    <property type="protein sequence ID" value="VDM50645.1"/>
    <property type="molecule type" value="Genomic_DNA"/>
</dbReference>
<keyword evidence="1" id="KW-1133">Transmembrane helix</keyword>
<dbReference type="OrthoDB" id="5780528at2759"/>
<sequence>MSTTNTHTERPPIECPFCHVHVLGKDDKFCRKCGYRMLQCTKCNQPVRECDRYCGKCGMKRYHLIDLWRQGALHRSPCFVGSVILIVGASWLTLRYFLRRYR</sequence>
<keyword evidence="1" id="KW-0812">Transmembrane</keyword>
<evidence type="ECO:0000313" key="3">
    <source>
        <dbReference type="EMBL" id="VDM50645.1"/>
    </source>
</evidence>
<evidence type="ECO:0008006" key="5">
    <source>
        <dbReference type="Google" id="ProtNLM"/>
    </source>
</evidence>
<reference evidence="3" key="2">
    <citation type="submission" date="2018-11" db="EMBL/GenBank/DDBJ databases">
        <authorList>
            <consortium name="Pathogen Informatics"/>
        </authorList>
    </citation>
    <scope>NUCLEOTIDE SEQUENCE [LARGE SCALE GENOMIC DNA]</scope>
</reference>
<feature type="transmembrane region" description="Helical" evidence="1">
    <location>
        <begin position="79"/>
        <end position="98"/>
    </location>
</feature>